<gene>
    <name evidence="1" type="ordered locus">Gura_0798</name>
</gene>
<evidence type="ECO:0000313" key="2">
    <source>
        <dbReference type="Proteomes" id="UP000006695"/>
    </source>
</evidence>
<dbReference type="STRING" id="351605.Gura_0798"/>
<dbReference type="HOGENOM" id="CLU_061528_1_0_7"/>
<protein>
    <recommendedName>
        <fullName evidence="3">DUF2971 domain-containing protein</fullName>
    </recommendedName>
</protein>
<organism evidence="1 2">
    <name type="scientific">Geotalea uraniireducens (strain Rf4)</name>
    <name type="common">Geobacter uraniireducens</name>
    <dbReference type="NCBI Taxonomy" id="351605"/>
    <lineage>
        <taxon>Bacteria</taxon>
        <taxon>Pseudomonadati</taxon>
        <taxon>Thermodesulfobacteriota</taxon>
        <taxon>Desulfuromonadia</taxon>
        <taxon>Geobacterales</taxon>
        <taxon>Geobacteraceae</taxon>
        <taxon>Geotalea</taxon>
    </lineage>
</organism>
<evidence type="ECO:0008006" key="3">
    <source>
        <dbReference type="Google" id="ProtNLM"/>
    </source>
</evidence>
<dbReference type="InterPro" id="IPR021352">
    <property type="entry name" value="DUF2971"/>
</dbReference>
<dbReference type="KEGG" id="gur:Gura_0798"/>
<sequence length="307" mass="34575">MRLGTVGEKRGKDMVTKDRMLFHYTSLQGLLGITESASIWATNILYLNDASELLYAKDLLKEELTVFRKTNEGFAKTDTLDKSLGHFFLESFEDNINTLLPSQTIGIFVCSFSEEGDLLSQWRGYSRTGQGFSLGFSLDRLKVLVESARFSIKKVIYDRDEQISEIQKLLSDLAKRFADDVGNSVDKKRAWDEKAKRLLSDVMLEFIKLAPLLKHPKFAEEKEWRIMAALKTKQGSRAIKFRAGTSMVVPYLEVPLSLQSENLIIDEINVGPTIERALSAASVEMLLKSQNIVCPAVSCSTIPFRAT</sequence>
<dbReference type="Pfam" id="PF11185">
    <property type="entry name" value="DUF2971"/>
    <property type="match status" value="1"/>
</dbReference>
<keyword evidence="2" id="KW-1185">Reference proteome</keyword>
<dbReference type="EMBL" id="CP000698">
    <property type="protein sequence ID" value="ABQ25006.1"/>
    <property type="molecule type" value="Genomic_DNA"/>
</dbReference>
<reference evidence="1 2" key="1">
    <citation type="submission" date="2007-05" db="EMBL/GenBank/DDBJ databases">
        <title>Complete sequence of Geobacter uraniireducens Rf4.</title>
        <authorList>
            <consortium name="US DOE Joint Genome Institute"/>
            <person name="Copeland A."/>
            <person name="Lucas S."/>
            <person name="Lapidus A."/>
            <person name="Barry K."/>
            <person name="Detter J.C."/>
            <person name="Glavina del Rio T."/>
            <person name="Hammon N."/>
            <person name="Israni S."/>
            <person name="Dalin E."/>
            <person name="Tice H."/>
            <person name="Pitluck S."/>
            <person name="Chertkov O."/>
            <person name="Brettin T."/>
            <person name="Bruce D."/>
            <person name="Han C."/>
            <person name="Schmutz J."/>
            <person name="Larimer F."/>
            <person name="Land M."/>
            <person name="Hauser L."/>
            <person name="Kyrpides N."/>
            <person name="Mikhailova N."/>
            <person name="Shelobolina E."/>
            <person name="Aklujkar M."/>
            <person name="Lovley D."/>
            <person name="Richardson P."/>
        </authorList>
    </citation>
    <scope>NUCLEOTIDE SEQUENCE [LARGE SCALE GENOMIC DNA]</scope>
    <source>
        <strain evidence="1 2">Rf4</strain>
    </source>
</reference>
<evidence type="ECO:0000313" key="1">
    <source>
        <dbReference type="EMBL" id="ABQ25006.1"/>
    </source>
</evidence>
<dbReference type="AlphaFoldDB" id="A5GBP6"/>
<proteinExistence type="predicted"/>
<accession>A5GBP6</accession>
<dbReference type="Proteomes" id="UP000006695">
    <property type="component" value="Chromosome"/>
</dbReference>
<name>A5GBP6_GEOUR</name>